<feature type="region of interest" description="Disordered" evidence="1">
    <location>
        <begin position="1"/>
        <end position="72"/>
    </location>
</feature>
<reference evidence="2 3" key="1">
    <citation type="submission" date="2024-05" db="EMBL/GenBank/DDBJ databases">
        <authorList>
            <person name="Liu Q."/>
            <person name="Xin Y.-H."/>
        </authorList>
    </citation>
    <scope>NUCLEOTIDE SEQUENCE [LARGE SCALE GENOMIC DNA]</scope>
    <source>
        <strain evidence="2 3">CGMCC 1.10181</strain>
    </source>
</reference>
<dbReference type="EMBL" id="JBDIME010000028">
    <property type="protein sequence ID" value="MEN2792464.1"/>
    <property type="molecule type" value="Genomic_DNA"/>
</dbReference>
<protein>
    <submittedName>
        <fullName evidence="2">Uncharacterized protein</fullName>
    </submittedName>
</protein>
<organism evidence="2 3">
    <name type="scientific">Sphingomonas oligophenolica</name>
    <dbReference type="NCBI Taxonomy" id="301154"/>
    <lineage>
        <taxon>Bacteria</taxon>
        <taxon>Pseudomonadati</taxon>
        <taxon>Pseudomonadota</taxon>
        <taxon>Alphaproteobacteria</taxon>
        <taxon>Sphingomonadales</taxon>
        <taxon>Sphingomonadaceae</taxon>
        <taxon>Sphingomonas</taxon>
    </lineage>
</organism>
<name>A0ABU9Y9J3_9SPHN</name>
<evidence type="ECO:0000313" key="3">
    <source>
        <dbReference type="Proteomes" id="UP001419910"/>
    </source>
</evidence>
<feature type="compositionally biased region" description="Basic and acidic residues" evidence="1">
    <location>
        <begin position="1"/>
        <end position="10"/>
    </location>
</feature>
<keyword evidence="3" id="KW-1185">Reference proteome</keyword>
<evidence type="ECO:0000256" key="1">
    <source>
        <dbReference type="SAM" id="MobiDB-lite"/>
    </source>
</evidence>
<feature type="compositionally biased region" description="Polar residues" evidence="1">
    <location>
        <begin position="11"/>
        <end position="23"/>
    </location>
</feature>
<gene>
    <name evidence="2" type="ORF">ABC974_22735</name>
</gene>
<proteinExistence type="predicted"/>
<evidence type="ECO:0000313" key="2">
    <source>
        <dbReference type="EMBL" id="MEN2792464.1"/>
    </source>
</evidence>
<dbReference type="RefSeq" id="WP_345840543.1">
    <property type="nucleotide sequence ID" value="NZ_JBDIME010000028.1"/>
</dbReference>
<sequence>RQRYPIDRVRNSSSHQQGESQPNPFEKTPPGNLPRLRGNAVKPLEHGTKTASKIQHNSGEKIFSQKQRETAG</sequence>
<comment type="caution">
    <text evidence="2">The sequence shown here is derived from an EMBL/GenBank/DDBJ whole genome shotgun (WGS) entry which is preliminary data.</text>
</comment>
<dbReference type="Proteomes" id="UP001419910">
    <property type="component" value="Unassembled WGS sequence"/>
</dbReference>
<feature type="non-terminal residue" evidence="2">
    <location>
        <position position="1"/>
    </location>
</feature>
<accession>A0ABU9Y9J3</accession>